<keyword evidence="3" id="KW-0326">Glycosidase</keyword>
<dbReference type="PANTHER" id="PTHR42732">
    <property type="entry name" value="BETA-GALACTOSIDASE"/>
    <property type="match status" value="1"/>
</dbReference>
<dbReference type="Pfam" id="PF00703">
    <property type="entry name" value="Glyco_hydro_2"/>
    <property type="match status" value="1"/>
</dbReference>
<dbReference type="PRINTS" id="PR00132">
    <property type="entry name" value="GLHYDRLASE2"/>
</dbReference>
<dbReference type="SUPFAM" id="SSF49785">
    <property type="entry name" value="Galactose-binding domain-like"/>
    <property type="match status" value="1"/>
</dbReference>
<dbReference type="EMBL" id="QREG01000016">
    <property type="protein sequence ID" value="RED95958.1"/>
    <property type="molecule type" value="Genomic_DNA"/>
</dbReference>
<dbReference type="Pfam" id="PF02837">
    <property type="entry name" value="Glyco_hydro_2_N"/>
    <property type="match status" value="1"/>
</dbReference>
<reference evidence="7 8" key="1">
    <citation type="submission" date="2018-07" db="EMBL/GenBank/DDBJ databases">
        <title>Genomic Encyclopedia of Type Strains, Phase IV (KMG-IV): sequencing the most valuable type-strain genomes for metagenomic binning, comparative biology and taxonomic classification.</title>
        <authorList>
            <person name="Goeker M."/>
        </authorList>
    </citation>
    <scope>NUCLEOTIDE SEQUENCE [LARGE SCALE GENOMIC DNA]</scope>
    <source>
        <strain evidence="7 8">DSM 4134</strain>
    </source>
</reference>
<dbReference type="Pfam" id="PF02836">
    <property type="entry name" value="Glyco_hydro_2_C"/>
    <property type="match status" value="1"/>
</dbReference>
<dbReference type="InterPro" id="IPR013783">
    <property type="entry name" value="Ig-like_fold"/>
</dbReference>
<dbReference type="InterPro" id="IPR008979">
    <property type="entry name" value="Galactose-bd-like_sf"/>
</dbReference>
<dbReference type="InterPro" id="IPR006101">
    <property type="entry name" value="Glyco_hydro_2"/>
</dbReference>
<dbReference type="Gene3D" id="3.20.20.80">
    <property type="entry name" value="Glycosidases"/>
    <property type="match status" value="1"/>
</dbReference>
<evidence type="ECO:0000313" key="8">
    <source>
        <dbReference type="Proteomes" id="UP000256779"/>
    </source>
</evidence>
<feature type="domain" description="Glycoside hydrolase family 2 immunoglobulin-like beta-sandwich" evidence="4">
    <location>
        <begin position="178"/>
        <end position="277"/>
    </location>
</feature>
<feature type="domain" description="Glycoside hydrolase family 2 catalytic" evidence="5">
    <location>
        <begin position="280"/>
        <end position="495"/>
    </location>
</feature>
<dbReference type="InterPro" id="IPR006102">
    <property type="entry name" value="Ig-like_GH2"/>
</dbReference>
<comment type="similarity">
    <text evidence="1">Belongs to the glycosyl hydrolase 2 family.</text>
</comment>
<dbReference type="SUPFAM" id="SSF51445">
    <property type="entry name" value="(Trans)glycosidases"/>
    <property type="match status" value="1"/>
</dbReference>
<evidence type="ECO:0000259" key="6">
    <source>
        <dbReference type="Pfam" id="PF02837"/>
    </source>
</evidence>
<dbReference type="GO" id="GO:0004553">
    <property type="term" value="F:hydrolase activity, hydrolyzing O-glycosyl compounds"/>
    <property type="evidence" value="ECO:0007669"/>
    <property type="project" value="InterPro"/>
</dbReference>
<protein>
    <submittedName>
        <fullName evidence="7">Beta-glucuronidase</fullName>
    </submittedName>
</protein>
<gene>
    <name evidence="7" type="ORF">C7460_11616</name>
</gene>
<dbReference type="Gene3D" id="2.60.120.260">
    <property type="entry name" value="Galactose-binding domain-like"/>
    <property type="match status" value="1"/>
</dbReference>
<dbReference type="SUPFAM" id="SSF49303">
    <property type="entry name" value="beta-Galactosidase/glucuronidase domain"/>
    <property type="match status" value="1"/>
</dbReference>
<dbReference type="RefSeq" id="WP_115869128.1">
    <property type="nucleotide sequence ID" value="NZ_QREG01000016.1"/>
</dbReference>
<evidence type="ECO:0000256" key="3">
    <source>
        <dbReference type="ARBA" id="ARBA00023295"/>
    </source>
</evidence>
<dbReference type="InterPro" id="IPR006103">
    <property type="entry name" value="Glyco_hydro_2_cat"/>
</dbReference>
<dbReference type="InterPro" id="IPR017853">
    <property type="entry name" value="GH"/>
</dbReference>
<feature type="domain" description="Glycosyl hydrolases family 2 sugar binding" evidence="6">
    <location>
        <begin position="28"/>
        <end position="164"/>
    </location>
</feature>
<evidence type="ECO:0000259" key="4">
    <source>
        <dbReference type="Pfam" id="PF00703"/>
    </source>
</evidence>
<dbReference type="AlphaFoldDB" id="A0A3D9KZH3"/>
<evidence type="ECO:0000259" key="5">
    <source>
        <dbReference type="Pfam" id="PF02836"/>
    </source>
</evidence>
<evidence type="ECO:0000313" key="7">
    <source>
        <dbReference type="EMBL" id="RED95958.1"/>
    </source>
</evidence>
<dbReference type="InterPro" id="IPR051913">
    <property type="entry name" value="GH2_Domain-Containing"/>
</dbReference>
<evidence type="ECO:0000256" key="2">
    <source>
        <dbReference type="ARBA" id="ARBA00022801"/>
    </source>
</evidence>
<keyword evidence="2" id="KW-0378">Hydrolase</keyword>
<proteinExistence type="inferred from homology"/>
<dbReference type="GO" id="GO:0005975">
    <property type="term" value="P:carbohydrate metabolic process"/>
    <property type="evidence" value="ECO:0007669"/>
    <property type="project" value="InterPro"/>
</dbReference>
<dbReference type="Gene3D" id="2.60.40.10">
    <property type="entry name" value="Immunoglobulins"/>
    <property type="match status" value="1"/>
</dbReference>
<evidence type="ECO:0000256" key="1">
    <source>
        <dbReference type="ARBA" id="ARBA00007401"/>
    </source>
</evidence>
<accession>A0A3D9KZH3</accession>
<comment type="caution">
    <text evidence="7">The sequence shown here is derived from an EMBL/GenBank/DDBJ whole genome shotgun (WGS) entry which is preliminary data.</text>
</comment>
<dbReference type="InterPro" id="IPR006104">
    <property type="entry name" value="Glyco_hydro_2_N"/>
</dbReference>
<keyword evidence="8" id="KW-1185">Reference proteome</keyword>
<organism evidence="7 8">
    <name type="scientific">Marinoscillum furvescens DSM 4134</name>
    <dbReference type="NCBI Taxonomy" id="1122208"/>
    <lineage>
        <taxon>Bacteria</taxon>
        <taxon>Pseudomonadati</taxon>
        <taxon>Bacteroidota</taxon>
        <taxon>Cytophagia</taxon>
        <taxon>Cytophagales</taxon>
        <taxon>Reichenbachiellaceae</taxon>
        <taxon>Marinoscillum</taxon>
    </lineage>
</organism>
<name>A0A3D9KZH3_MARFU</name>
<dbReference type="InterPro" id="IPR036156">
    <property type="entry name" value="Beta-gal/glucu_dom_sf"/>
</dbReference>
<dbReference type="Proteomes" id="UP000256779">
    <property type="component" value="Unassembled WGS sequence"/>
</dbReference>
<dbReference type="PANTHER" id="PTHR42732:SF1">
    <property type="entry name" value="BETA-MANNOSIDASE"/>
    <property type="match status" value="1"/>
</dbReference>
<dbReference type="OrthoDB" id="857501at2"/>
<sequence length="571" mass="65944">MDSKWTIWITFLIAFSYRAQSQQLSEQSLSGTWRFLADNSLTEKEVMAMDYAVWDTLQVPGNWDTRARYSEYVGKGYYQRTFTLPEGWNQKQIRLHFDAVYETAKVWLNGEFLGKHVGGYTPFEFNITDKVDASKANSLVVMADNTYKRGAWWAWGGISRDVTLKVNEEVRLVYQYISAEPDFEEEIIRFALKFKLENNGTRDRQVRIDPSIKGVDINPIQAVLPANATAFAQTTFETRLADFKLWDTERPTLYKLETSLVSGENVMDQVVDKFGIRKFEVRGEQFYLNNNPVRMNGVNRVHDHPDFGNTEPDHLVRQDMLDIKYSLGCNFARLMHAPLAENLLDFCDSIGFLLVEEIPVWGADDPQTFPDNPLTKQWLREMVERDFNHPSVVAYSVGNELRDPNVPWPEKVLTTEQFEYIQSMLGYLDILDTTRLKTYVSLTTYRNGAIGNEPYGKVDFISINSYGDALKHAKLTHERFPGKPIFISEIGKAQIGPAPDAELGPELMGYIRALTNLPYVTGVAIWSYNDYRSNYKGTPESGFREWGLVDERRNRKKAYYQYKKLIKSWKE</sequence>